<feature type="domain" description="DNA methylase adenine-specific" evidence="3">
    <location>
        <begin position="318"/>
        <end position="600"/>
    </location>
</feature>
<feature type="region of interest" description="Disordered" evidence="2">
    <location>
        <begin position="1"/>
        <end position="27"/>
    </location>
</feature>
<comment type="similarity">
    <text evidence="1">Belongs to the N(4)/N(6)-methyltransferase family.</text>
</comment>
<dbReference type="EC" id="2.1.1.72" evidence="5"/>
<evidence type="ECO:0000313" key="5">
    <source>
        <dbReference type="EMBL" id="QEF98884.1"/>
    </source>
</evidence>
<feature type="compositionally biased region" description="Acidic residues" evidence="2">
    <location>
        <begin position="13"/>
        <end position="27"/>
    </location>
</feature>
<dbReference type="PRINTS" id="PR00507">
    <property type="entry name" value="N12N6MTFRASE"/>
</dbReference>
<proteinExistence type="inferred from homology"/>
<dbReference type="EMBL" id="CP036264">
    <property type="protein sequence ID" value="QEF98884.1"/>
    <property type="molecule type" value="Genomic_DNA"/>
</dbReference>
<dbReference type="SUPFAM" id="SSF53335">
    <property type="entry name" value="S-adenosyl-L-methionine-dependent methyltransferases"/>
    <property type="match status" value="1"/>
</dbReference>
<dbReference type="Pfam" id="PF02384">
    <property type="entry name" value="N6_Mtase"/>
    <property type="match status" value="1"/>
</dbReference>
<dbReference type="InterPro" id="IPR029464">
    <property type="entry name" value="HSDR_N"/>
</dbReference>
<dbReference type="PANTHER" id="PTHR42998">
    <property type="entry name" value="TYPE I RESTRICTION ENZYME HINDVIIP M PROTEIN-RELATED"/>
    <property type="match status" value="1"/>
</dbReference>
<dbReference type="Gene3D" id="3.40.50.150">
    <property type="entry name" value="Vaccinia Virus protein VP39"/>
    <property type="match status" value="1"/>
</dbReference>
<dbReference type="AlphaFoldDB" id="A0A5B9MGY8"/>
<dbReference type="RefSeq" id="WP_199773867.1">
    <property type="nucleotide sequence ID" value="NZ_CP036264.1"/>
</dbReference>
<sequence length="691" mass="78988">MGKKKAKKVVSDSDVDTMDDEMSEDDAASIEDGKIVDYITGKPVKESAKEKVRQRIARAIFHEYGFSPDDMEPNFKVKVGSKRKGVDIAIFKTGSDHEVENLHRVVICKPEPKLGKKGTFTLRDHKQATKDLDELKDLMEAIESCQWGLWTNGLELFFLRKDEGRFEASFEPAGDWPLADDSQGTKEVHSHAKLRKADPELLRITFRRCHNFLHGNEGMQKDAAFWQFLYLIFAKMYDERQTNGDRRFWVAPNERFEKEGQQAIRKRIIPLFHATRDEYAGEKYGRIFQGNEEIDLSDRALAFMASELAKYDFSRTDTDAKGAAYQEIVRSNLRGDLGQFFTPRNAIKLMVEMLAPNEDERIIDPSCGTGGFLIATLAYLNKKFHDESGVDQSKESTEEFVSHQKRLKKFVKSNLFAADFDRALVRASQMNVVMACNQMANIFHMNSLEFPDGHLDGVGYMNKRGKLGTMDVVMTNPPFGADIPVTDPNILRHYQLAHEWERTEAGTYRDTGKIQSSVAPQILFIERCLEWLRPGGRMGIVLPDGILSNAGDEPIRAWILRHAYVLASVSLPIETFVVDANVNILTSLLFLKKKTAEEIARDDLNPDSDYDVFMAIAEAVGYDRKGNTLYRRTPEGDEVVRELVWEERVRHNGEWVTRTLRRPEKEVDDDLPLIAEAYRQFQKQSKTWKGK</sequence>
<keyword evidence="6" id="KW-1185">Reference proteome</keyword>
<protein>
    <submittedName>
        <fullName evidence="5">Type I restriction enzyme EcoKI M protein</fullName>
        <ecNumber evidence="5">2.1.1.72</ecNumber>
    </submittedName>
</protein>
<keyword evidence="5" id="KW-0489">Methyltransferase</keyword>
<accession>A0A5B9MGY8</accession>
<dbReference type="NCBIfam" id="NF047738">
    <property type="entry name" value="antiphage_MADS2"/>
    <property type="match status" value="1"/>
</dbReference>
<feature type="domain" description="Type I restriction enzyme R protein N-terminal" evidence="4">
    <location>
        <begin position="50"/>
        <end position="164"/>
    </location>
</feature>
<dbReference type="GO" id="GO:0032259">
    <property type="term" value="P:methylation"/>
    <property type="evidence" value="ECO:0007669"/>
    <property type="project" value="UniProtKB-KW"/>
</dbReference>
<dbReference type="GO" id="GO:0008170">
    <property type="term" value="F:N-methyltransferase activity"/>
    <property type="evidence" value="ECO:0007669"/>
    <property type="project" value="InterPro"/>
</dbReference>
<evidence type="ECO:0000256" key="1">
    <source>
        <dbReference type="ARBA" id="ARBA00006594"/>
    </source>
</evidence>
<dbReference type="InterPro" id="IPR052916">
    <property type="entry name" value="Type-I_RE_MTase_Subunit"/>
</dbReference>
<dbReference type="REBASE" id="356749">
    <property type="entry name" value="M.PbaMal15ORF29420P"/>
</dbReference>
<keyword evidence="5" id="KW-0808">Transferase</keyword>
<reference evidence="5 6" key="1">
    <citation type="submission" date="2019-02" db="EMBL/GenBank/DDBJ databases">
        <title>Planctomycetal bacteria perform biofilm scaping via a novel small molecule.</title>
        <authorList>
            <person name="Jeske O."/>
            <person name="Boedeker C."/>
            <person name="Wiegand S."/>
            <person name="Breitling P."/>
            <person name="Kallscheuer N."/>
            <person name="Jogler M."/>
            <person name="Rohde M."/>
            <person name="Petersen J."/>
            <person name="Medema M.H."/>
            <person name="Surup F."/>
            <person name="Jogler C."/>
        </authorList>
    </citation>
    <scope>NUCLEOTIDE SEQUENCE [LARGE SCALE GENOMIC DNA]</scope>
    <source>
        <strain evidence="5 6">Mal15</strain>
    </source>
</reference>
<evidence type="ECO:0000313" key="6">
    <source>
        <dbReference type="Proteomes" id="UP000321353"/>
    </source>
</evidence>
<name>A0A5B9MGY8_9BACT</name>
<gene>
    <name evidence="5" type="primary">hsdM_2</name>
    <name evidence="5" type="ORF">Mal15_29420</name>
</gene>
<dbReference type="InterPro" id="IPR029063">
    <property type="entry name" value="SAM-dependent_MTases_sf"/>
</dbReference>
<organism evidence="5 6">
    <name type="scientific">Stieleria maiorica</name>
    <dbReference type="NCBI Taxonomy" id="2795974"/>
    <lineage>
        <taxon>Bacteria</taxon>
        <taxon>Pseudomonadati</taxon>
        <taxon>Planctomycetota</taxon>
        <taxon>Planctomycetia</taxon>
        <taxon>Pirellulales</taxon>
        <taxon>Pirellulaceae</taxon>
        <taxon>Stieleria</taxon>
    </lineage>
</organism>
<dbReference type="KEGG" id="smam:Mal15_29420"/>
<evidence type="ECO:0000259" key="3">
    <source>
        <dbReference type="Pfam" id="PF02384"/>
    </source>
</evidence>
<dbReference type="InterPro" id="IPR003356">
    <property type="entry name" value="DNA_methylase_A-5"/>
</dbReference>
<evidence type="ECO:0000259" key="4">
    <source>
        <dbReference type="Pfam" id="PF13588"/>
    </source>
</evidence>
<dbReference type="Proteomes" id="UP000321353">
    <property type="component" value="Chromosome"/>
</dbReference>
<evidence type="ECO:0000256" key="2">
    <source>
        <dbReference type="SAM" id="MobiDB-lite"/>
    </source>
</evidence>
<dbReference type="GO" id="GO:0003677">
    <property type="term" value="F:DNA binding"/>
    <property type="evidence" value="ECO:0007669"/>
    <property type="project" value="InterPro"/>
</dbReference>
<dbReference type="PANTHER" id="PTHR42998:SF1">
    <property type="entry name" value="TYPE I RESTRICTION ENZYME HINDI METHYLASE SUBUNIT"/>
    <property type="match status" value="1"/>
</dbReference>
<dbReference type="GO" id="GO:0009007">
    <property type="term" value="F:site-specific DNA-methyltransferase (adenine-specific) activity"/>
    <property type="evidence" value="ECO:0007669"/>
    <property type="project" value="UniProtKB-EC"/>
</dbReference>
<dbReference type="Pfam" id="PF13588">
    <property type="entry name" value="HSDR_N_2"/>
    <property type="match status" value="1"/>
</dbReference>